<gene>
    <name evidence="2" type="ORF">C7380_1267</name>
</gene>
<dbReference type="Pfam" id="PF00929">
    <property type="entry name" value="RNase_T"/>
    <property type="match status" value="1"/>
</dbReference>
<dbReference type="GO" id="GO:0003887">
    <property type="term" value="F:DNA-directed DNA polymerase activity"/>
    <property type="evidence" value="ECO:0007669"/>
    <property type="project" value="InterPro"/>
</dbReference>
<dbReference type="SMART" id="SM00479">
    <property type="entry name" value="EXOIII"/>
    <property type="match status" value="1"/>
</dbReference>
<evidence type="ECO:0000259" key="1">
    <source>
        <dbReference type="SMART" id="SM00479"/>
    </source>
</evidence>
<dbReference type="InterPro" id="IPR013520">
    <property type="entry name" value="Ribonucl_H"/>
</dbReference>
<keyword evidence="3" id="KW-1185">Reference proteome</keyword>
<dbReference type="PANTHER" id="PTHR30231">
    <property type="entry name" value="DNA POLYMERASE III SUBUNIT EPSILON"/>
    <property type="match status" value="1"/>
</dbReference>
<dbReference type="Proteomes" id="UP000245921">
    <property type="component" value="Unassembled WGS sequence"/>
</dbReference>
<comment type="caution">
    <text evidence="2">The sequence shown here is derived from an EMBL/GenBank/DDBJ whole genome shotgun (WGS) entry which is preliminary data.</text>
</comment>
<dbReference type="GO" id="GO:0008408">
    <property type="term" value="F:3'-5' exonuclease activity"/>
    <property type="evidence" value="ECO:0007669"/>
    <property type="project" value="TreeGrafter"/>
</dbReference>
<dbReference type="GO" id="GO:0003677">
    <property type="term" value="F:DNA binding"/>
    <property type="evidence" value="ECO:0007669"/>
    <property type="project" value="InterPro"/>
</dbReference>
<evidence type="ECO:0000313" key="2">
    <source>
        <dbReference type="EMBL" id="PWJ87125.1"/>
    </source>
</evidence>
<dbReference type="InterPro" id="IPR012337">
    <property type="entry name" value="RNaseH-like_sf"/>
</dbReference>
<dbReference type="SUPFAM" id="SSF53098">
    <property type="entry name" value="Ribonuclease H-like"/>
    <property type="match status" value="1"/>
</dbReference>
<dbReference type="RefSeq" id="WP_109606389.1">
    <property type="nucleotide sequence ID" value="NZ_JAMHJO010000020.1"/>
</dbReference>
<dbReference type="AlphaFoldDB" id="A0AA45HHQ4"/>
<dbReference type="InterPro" id="IPR036397">
    <property type="entry name" value="RNaseH_sf"/>
</dbReference>
<organism evidence="2 3">
    <name type="scientific">Oceanotoga teriensis</name>
    <dbReference type="NCBI Taxonomy" id="515440"/>
    <lineage>
        <taxon>Bacteria</taxon>
        <taxon>Thermotogati</taxon>
        <taxon>Thermotogota</taxon>
        <taxon>Thermotogae</taxon>
        <taxon>Petrotogales</taxon>
        <taxon>Petrotogaceae</taxon>
        <taxon>Oceanotoga</taxon>
    </lineage>
</organism>
<protein>
    <submittedName>
        <fullName evidence="2">DNA polymerase-3 subunit epsilon</fullName>
    </submittedName>
</protein>
<name>A0AA45HHQ4_9BACT</name>
<reference evidence="2 3" key="1">
    <citation type="submission" date="2018-05" db="EMBL/GenBank/DDBJ databases">
        <title>Genomic Encyclopedia of Type Strains, Phase IV (KMG-IV): sequencing the most valuable type-strain genomes for metagenomic binning, comparative biology and taxonomic classification.</title>
        <authorList>
            <person name="Goeker M."/>
        </authorList>
    </citation>
    <scope>NUCLEOTIDE SEQUENCE [LARGE SCALE GENOMIC DNA]</scope>
    <source>
        <strain evidence="2 3">DSM 24906</strain>
    </source>
</reference>
<dbReference type="Gene3D" id="3.30.420.10">
    <property type="entry name" value="Ribonuclease H-like superfamily/Ribonuclease H"/>
    <property type="match status" value="1"/>
</dbReference>
<dbReference type="PANTHER" id="PTHR30231:SF41">
    <property type="entry name" value="DNA POLYMERASE III SUBUNIT EPSILON"/>
    <property type="match status" value="1"/>
</dbReference>
<dbReference type="FunFam" id="3.30.420.10:FF:000045">
    <property type="entry name" value="3'-5' exonuclease DinG"/>
    <property type="match status" value="1"/>
</dbReference>
<accession>A0AA45HHQ4</accession>
<dbReference type="EMBL" id="QGGI01000026">
    <property type="protein sequence ID" value="PWJ87125.1"/>
    <property type="molecule type" value="Genomic_DNA"/>
</dbReference>
<dbReference type="GO" id="GO:0045004">
    <property type="term" value="P:DNA replication proofreading"/>
    <property type="evidence" value="ECO:0007669"/>
    <property type="project" value="TreeGrafter"/>
</dbReference>
<proteinExistence type="predicted"/>
<dbReference type="CDD" id="cd06127">
    <property type="entry name" value="DEDDh"/>
    <property type="match status" value="1"/>
</dbReference>
<dbReference type="NCBIfam" id="TIGR00573">
    <property type="entry name" value="dnaq"/>
    <property type="match status" value="1"/>
</dbReference>
<evidence type="ECO:0000313" key="3">
    <source>
        <dbReference type="Proteomes" id="UP000245921"/>
    </source>
</evidence>
<dbReference type="InterPro" id="IPR006054">
    <property type="entry name" value="DnaQ"/>
</dbReference>
<dbReference type="GO" id="GO:0005829">
    <property type="term" value="C:cytosol"/>
    <property type="evidence" value="ECO:0007669"/>
    <property type="project" value="TreeGrafter"/>
</dbReference>
<feature type="domain" description="Exonuclease" evidence="1">
    <location>
        <begin position="9"/>
        <end position="183"/>
    </location>
</feature>
<sequence>MLDLLKNKEFFILDTETTGLSPKNGDKLVEIAIYKINITDDDKDYIIKDRFITLLNPEIPIPYYVSKIHGIFDLHVRNSPKFYEISDDLLNFIGTGILVIQNAKFDIAFLNRELELCRKDELFNPVIDTIKMSHKVFKGETRHNLDIICHRLNISTNVSRHRAEGDVILTTQAFFKMRQRILYTGF</sequence>